<organism evidence="2 3">
    <name type="scientific">Mycena albidolilacea</name>
    <dbReference type="NCBI Taxonomy" id="1033008"/>
    <lineage>
        <taxon>Eukaryota</taxon>
        <taxon>Fungi</taxon>
        <taxon>Dikarya</taxon>
        <taxon>Basidiomycota</taxon>
        <taxon>Agaricomycotina</taxon>
        <taxon>Agaricomycetes</taxon>
        <taxon>Agaricomycetidae</taxon>
        <taxon>Agaricales</taxon>
        <taxon>Marasmiineae</taxon>
        <taxon>Mycenaceae</taxon>
        <taxon>Mycena</taxon>
    </lineage>
</organism>
<dbReference type="EMBL" id="JARIHO010000022">
    <property type="protein sequence ID" value="KAJ7343824.1"/>
    <property type="molecule type" value="Genomic_DNA"/>
</dbReference>
<evidence type="ECO:0000313" key="3">
    <source>
        <dbReference type="Proteomes" id="UP001218218"/>
    </source>
</evidence>
<feature type="region of interest" description="Disordered" evidence="1">
    <location>
        <begin position="1"/>
        <end position="25"/>
    </location>
</feature>
<keyword evidence="3" id="KW-1185">Reference proteome</keyword>
<sequence length="119" mass="12871">MSSSSTSAGAPNPPQKKGRTTLQSFKSLSPNSDWLAPSILTAKTVTAAAECFPFPYVKGVFGTVVILLETVEKVKKNREDLKELCQTTMEIVTILQDQLSMHGNTAAVKLKGLCEELEV</sequence>
<name>A0AAD7ER52_9AGAR</name>
<accession>A0AAD7ER52</accession>
<gene>
    <name evidence="2" type="ORF">DFH08DRAFT_1081240</name>
</gene>
<dbReference type="Proteomes" id="UP001218218">
    <property type="component" value="Unassembled WGS sequence"/>
</dbReference>
<protein>
    <submittedName>
        <fullName evidence="2">Uncharacterized protein</fullName>
    </submittedName>
</protein>
<evidence type="ECO:0000313" key="2">
    <source>
        <dbReference type="EMBL" id="KAJ7343824.1"/>
    </source>
</evidence>
<reference evidence="2" key="1">
    <citation type="submission" date="2023-03" db="EMBL/GenBank/DDBJ databases">
        <title>Massive genome expansion in bonnet fungi (Mycena s.s.) driven by repeated elements and novel gene families across ecological guilds.</title>
        <authorList>
            <consortium name="Lawrence Berkeley National Laboratory"/>
            <person name="Harder C.B."/>
            <person name="Miyauchi S."/>
            <person name="Viragh M."/>
            <person name="Kuo A."/>
            <person name="Thoen E."/>
            <person name="Andreopoulos B."/>
            <person name="Lu D."/>
            <person name="Skrede I."/>
            <person name="Drula E."/>
            <person name="Henrissat B."/>
            <person name="Morin E."/>
            <person name="Kohler A."/>
            <person name="Barry K."/>
            <person name="LaButti K."/>
            <person name="Morin E."/>
            <person name="Salamov A."/>
            <person name="Lipzen A."/>
            <person name="Mereny Z."/>
            <person name="Hegedus B."/>
            <person name="Baldrian P."/>
            <person name="Stursova M."/>
            <person name="Weitz H."/>
            <person name="Taylor A."/>
            <person name="Grigoriev I.V."/>
            <person name="Nagy L.G."/>
            <person name="Martin F."/>
            <person name="Kauserud H."/>
        </authorList>
    </citation>
    <scope>NUCLEOTIDE SEQUENCE</scope>
    <source>
        <strain evidence="2">CBHHK002</strain>
    </source>
</reference>
<comment type="caution">
    <text evidence="2">The sequence shown here is derived from an EMBL/GenBank/DDBJ whole genome shotgun (WGS) entry which is preliminary data.</text>
</comment>
<dbReference type="AlphaFoldDB" id="A0AAD7ER52"/>
<evidence type="ECO:0000256" key="1">
    <source>
        <dbReference type="SAM" id="MobiDB-lite"/>
    </source>
</evidence>
<proteinExistence type="predicted"/>